<sequence length="456" mass="48364">MTLVLEDTDVRTITPLLSDWIAGVPGEDIPPALIRLLRDCFFDITGHAAFSARYAESSAAIREGVQSMETGGGGYTVFGDSGDYSSRQAALLNGAFAHSMDFDDTNVPGVLHPGASVIPAALVEAERIDCDGRGFLEALAVGYEVACRVGAAIGESAYDLGFHTTSVAGIFGAVAAAGRLRTASASVIEDAFGLAGSMAAGSMQYLENGAWNKRLHPGLAARSALDALDLAQAGVVGAHEPLVGRYGVLNGYSRNPRPDLLGRDLGREWLALKTGLKPYPSCRLTHGAVDAALVLRERFPTAEPVAISIELSPKAFDIVGEPTETKKRPRNTVDAQFSVYFQVACAWRQGRMDWRSYQNLGEPSLEALMATISVRPDAALAGPAARLTVGSEELVVEVPSGEPESPLGEERLRQKFYSMAAEVYGDAGSRHLADQLLDIESCGAVSDLIRALKPPS</sequence>
<proteinExistence type="inferred from homology"/>
<feature type="domain" description="MmgE/PrpD C-terminal" evidence="3">
    <location>
        <begin position="279"/>
        <end position="435"/>
    </location>
</feature>
<dbReference type="Gene3D" id="3.30.1330.120">
    <property type="entry name" value="2-methylcitrate dehydratase PrpD"/>
    <property type="match status" value="1"/>
</dbReference>
<dbReference type="Gene3D" id="1.10.4100.10">
    <property type="entry name" value="2-methylcitrate dehydratase PrpD"/>
    <property type="match status" value="1"/>
</dbReference>
<dbReference type="InterPro" id="IPR042188">
    <property type="entry name" value="MmgE/PrpD_sf_2"/>
</dbReference>
<dbReference type="InterPro" id="IPR005656">
    <property type="entry name" value="MmgE_PrpD"/>
</dbReference>
<evidence type="ECO:0000256" key="1">
    <source>
        <dbReference type="ARBA" id="ARBA00006174"/>
    </source>
</evidence>
<dbReference type="InterPro" id="IPR036148">
    <property type="entry name" value="MmgE/PrpD_sf"/>
</dbReference>
<dbReference type="EMBL" id="ARXS01000032">
    <property type="protein sequence ID" value="MCU5784512.1"/>
    <property type="molecule type" value="Genomic_DNA"/>
</dbReference>
<accession>A0ABT2R491</accession>
<dbReference type="InterPro" id="IPR045336">
    <property type="entry name" value="MmgE_PrpD_N"/>
</dbReference>
<dbReference type="InterPro" id="IPR045337">
    <property type="entry name" value="MmgE_PrpD_C"/>
</dbReference>
<dbReference type="InterPro" id="IPR042183">
    <property type="entry name" value="MmgE/PrpD_sf_1"/>
</dbReference>
<keyword evidence="5" id="KW-1185">Reference proteome</keyword>
<feature type="domain" description="MmgE/PrpD N-terminal" evidence="2">
    <location>
        <begin position="17"/>
        <end position="259"/>
    </location>
</feature>
<name>A0ABT2R491_9GAMM</name>
<evidence type="ECO:0000259" key="3">
    <source>
        <dbReference type="Pfam" id="PF19305"/>
    </source>
</evidence>
<comment type="caution">
    <text evidence="4">The sequence shown here is derived from an EMBL/GenBank/DDBJ whole genome shotgun (WGS) entry which is preliminary data.</text>
</comment>
<reference evidence="4" key="1">
    <citation type="submission" date="2012-09" db="EMBL/GenBank/DDBJ databases">
        <title>Genome Sequence of alkane-degrading Bacterium Alcanivorax balearicus MACL04.</title>
        <authorList>
            <person name="Lai Q."/>
            <person name="Shao Z."/>
        </authorList>
    </citation>
    <scope>NUCLEOTIDE SEQUENCE</scope>
    <source>
        <strain evidence="4">MACL04</strain>
    </source>
</reference>
<evidence type="ECO:0000313" key="4">
    <source>
        <dbReference type="EMBL" id="MCU5784512.1"/>
    </source>
</evidence>
<dbReference type="PANTHER" id="PTHR16943:SF8">
    <property type="entry name" value="2-METHYLCITRATE DEHYDRATASE"/>
    <property type="match status" value="1"/>
</dbReference>
<dbReference type="RefSeq" id="WP_262462271.1">
    <property type="nucleotide sequence ID" value="NZ_ARXS01000032.1"/>
</dbReference>
<dbReference type="Pfam" id="PF03972">
    <property type="entry name" value="MmgE_PrpD_N"/>
    <property type="match status" value="1"/>
</dbReference>
<evidence type="ECO:0000313" key="5">
    <source>
        <dbReference type="Proteomes" id="UP001064106"/>
    </source>
</evidence>
<gene>
    <name evidence="4" type="ORF">MA04_03812</name>
</gene>
<comment type="similarity">
    <text evidence="1">Belongs to the PrpD family.</text>
</comment>
<dbReference type="PANTHER" id="PTHR16943">
    <property type="entry name" value="2-METHYLCITRATE DEHYDRATASE-RELATED"/>
    <property type="match status" value="1"/>
</dbReference>
<evidence type="ECO:0000259" key="2">
    <source>
        <dbReference type="Pfam" id="PF03972"/>
    </source>
</evidence>
<protein>
    <submittedName>
        <fullName evidence="4">MmgE/PrpD family protein</fullName>
    </submittedName>
</protein>
<dbReference type="SUPFAM" id="SSF103378">
    <property type="entry name" value="2-methylcitrate dehydratase PrpD"/>
    <property type="match status" value="1"/>
</dbReference>
<dbReference type="Proteomes" id="UP001064106">
    <property type="component" value="Unassembled WGS sequence"/>
</dbReference>
<organism evidence="4 5">
    <name type="scientific">Alloalcanivorax balearicus MACL04</name>
    <dbReference type="NCBI Taxonomy" id="1177182"/>
    <lineage>
        <taxon>Bacteria</taxon>
        <taxon>Pseudomonadati</taxon>
        <taxon>Pseudomonadota</taxon>
        <taxon>Gammaproteobacteria</taxon>
        <taxon>Oceanospirillales</taxon>
        <taxon>Alcanivoracaceae</taxon>
        <taxon>Alloalcanivorax</taxon>
    </lineage>
</organism>
<dbReference type="Pfam" id="PF19305">
    <property type="entry name" value="MmgE_PrpD_C"/>
    <property type="match status" value="1"/>
</dbReference>